<dbReference type="AlphaFoldDB" id="A0A5J4WMQ1"/>
<dbReference type="EMBL" id="SNRW01001449">
    <property type="protein sequence ID" value="KAA6396347.1"/>
    <property type="molecule type" value="Genomic_DNA"/>
</dbReference>
<accession>A0A5J4WMQ1</accession>
<evidence type="ECO:0000256" key="1">
    <source>
        <dbReference type="SAM" id="MobiDB-lite"/>
    </source>
</evidence>
<sequence>MHELEEVQYLANQMDYTTSLDLKSAFRHITQQLRIQINEFWDSTQSNLLRISNRINSQVNKNTQSNQNTQLLRRHSDNSLGQANTKDKNIRNSEDIGIIQKDNFNRKMRNRTNSDNSVLGMDTGLEREEYRNVGRNEIENDLGTKGLVQHDTLRQKHENKAECSNNRQIKFFQTLDQRSVSIPPVSRQKEDASIENRIMGLDNDSEQGNDQRTEVVNMENMRQLTRLIDLQNNNMLANN</sequence>
<gene>
    <name evidence="2" type="ORF">EZS28_008132</name>
</gene>
<organism evidence="2 3">
    <name type="scientific">Streblomastix strix</name>
    <dbReference type="NCBI Taxonomy" id="222440"/>
    <lineage>
        <taxon>Eukaryota</taxon>
        <taxon>Metamonada</taxon>
        <taxon>Preaxostyla</taxon>
        <taxon>Oxymonadida</taxon>
        <taxon>Streblomastigidae</taxon>
        <taxon>Streblomastix</taxon>
    </lineage>
</organism>
<feature type="region of interest" description="Disordered" evidence="1">
    <location>
        <begin position="60"/>
        <end position="91"/>
    </location>
</feature>
<reference evidence="2 3" key="1">
    <citation type="submission" date="2019-03" db="EMBL/GenBank/DDBJ databases">
        <title>Single cell metagenomics reveals metabolic interactions within the superorganism composed of flagellate Streblomastix strix and complex community of Bacteroidetes bacteria on its surface.</title>
        <authorList>
            <person name="Treitli S.C."/>
            <person name="Kolisko M."/>
            <person name="Husnik F."/>
            <person name="Keeling P."/>
            <person name="Hampl V."/>
        </authorList>
    </citation>
    <scope>NUCLEOTIDE SEQUENCE [LARGE SCALE GENOMIC DNA]</scope>
    <source>
        <strain evidence="2">ST1C</strain>
    </source>
</reference>
<feature type="compositionally biased region" description="Polar residues" evidence="1">
    <location>
        <begin position="60"/>
        <end position="71"/>
    </location>
</feature>
<dbReference type="OrthoDB" id="2286242at2759"/>
<protein>
    <submittedName>
        <fullName evidence="2">Uncharacterized protein</fullName>
    </submittedName>
</protein>
<proteinExistence type="predicted"/>
<name>A0A5J4WMQ1_9EUKA</name>
<evidence type="ECO:0000313" key="2">
    <source>
        <dbReference type="EMBL" id="KAA6396347.1"/>
    </source>
</evidence>
<evidence type="ECO:0000313" key="3">
    <source>
        <dbReference type="Proteomes" id="UP000324800"/>
    </source>
</evidence>
<comment type="caution">
    <text evidence="2">The sequence shown here is derived from an EMBL/GenBank/DDBJ whole genome shotgun (WGS) entry which is preliminary data.</text>
</comment>
<dbReference type="Proteomes" id="UP000324800">
    <property type="component" value="Unassembled WGS sequence"/>
</dbReference>